<gene>
    <name evidence="15" type="ORF">JCM15548_11843</name>
</gene>
<protein>
    <recommendedName>
        <fullName evidence="1">assimilatory sulfite reductase (NADPH)</fullName>
        <ecNumber evidence="1">1.8.1.2</ecNumber>
    </recommendedName>
</protein>
<evidence type="ECO:0000256" key="1">
    <source>
        <dbReference type="ARBA" id="ARBA00012604"/>
    </source>
</evidence>
<evidence type="ECO:0000256" key="6">
    <source>
        <dbReference type="ARBA" id="ARBA00022827"/>
    </source>
</evidence>
<comment type="catalytic activity">
    <reaction evidence="11">
        <text>hydrogen sulfide + 3 NADP(+) + 3 H2O = sulfite + 3 NADPH + 4 H(+)</text>
        <dbReference type="Rhea" id="RHEA:13801"/>
        <dbReference type="ChEBI" id="CHEBI:15377"/>
        <dbReference type="ChEBI" id="CHEBI:15378"/>
        <dbReference type="ChEBI" id="CHEBI:17359"/>
        <dbReference type="ChEBI" id="CHEBI:29919"/>
        <dbReference type="ChEBI" id="CHEBI:57783"/>
        <dbReference type="ChEBI" id="CHEBI:58349"/>
        <dbReference type="EC" id="1.8.1.2"/>
    </reaction>
</comment>
<dbReference type="GO" id="GO:0050660">
    <property type="term" value="F:flavin adenine dinucleotide binding"/>
    <property type="evidence" value="ECO:0007669"/>
    <property type="project" value="InterPro"/>
</dbReference>
<dbReference type="PRINTS" id="PR00371">
    <property type="entry name" value="FPNCR"/>
</dbReference>
<dbReference type="SUPFAM" id="SSF52343">
    <property type="entry name" value="Ferredoxin reductase-like, C-terminal NADP-linked domain"/>
    <property type="match status" value="1"/>
</dbReference>
<feature type="binding site" evidence="12">
    <location>
        <begin position="128"/>
        <end position="131"/>
    </location>
    <ligand>
        <name>FMN</name>
        <dbReference type="ChEBI" id="CHEBI:58210"/>
    </ligand>
</feature>
<keyword evidence="9" id="KW-0560">Oxidoreductase</keyword>
<dbReference type="Pfam" id="PF00175">
    <property type="entry name" value="NAD_binding_1"/>
    <property type="match status" value="1"/>
</dbReference>
<dbReference type="InterPro" id="IPR017927">
    <property type="entry name" value="FAD-bd_FR_type"/>
</dbReference>
<dbReference type="InterPro" id="IPR017938">
    <property type="entry name" value="Riboflavin_synthase-like_b-brl"/>
</dbReference>
<dbReference type="GO" id="GO:0004783">
    <property type="term" value="F:sulfite reductase (NADPH) activity"/>
    <property type="evidence" value="ECO:0007669"/>
    <property type="project" value="UniProtKB-EC"/>
</dbReference>
<keyword evidence="16" id="KW-1185">Reference proteome</keyword>
<dbReference type="Pfam" id="PF00667">
    <property type="entry name" value="FAD_binding_1"/>
    <property type="match status" value="1"/>
</dbReference>
<dbReference type="Pfam" id="PF00258">
    <property type="entry name" value="Flavodoxin_1"/>
    <property type="match status" value="1"/>
</dbReference>
<dbReference type="InterPro" id="IPR003097">
    <property type="entry name" value="CysJ-like_FAD-binding"/>
</dbReference>
<dbReference type="InterPro" id="IPR001709">
    <property type="entry name" value="Flavoprot_Pyr_Nucl_cyt_Rdtase"/>
</dbReference>
<feature type="domain" description="Flavodoxin-like" evidence="13">
    <location>
        <begin position="75"/>
        <end position="220"/>
    </location>
</feature>
<evidence type="ECO:0000256" key="3">
    <source>
        <dbReference type="ARBA" id="ARBA00022605"/>
    </source>
</evidence>
<dbReference type="CDD" id="cd06199">
    <property type="entry name" value="SiR"/>
    <property type="match status" value="1"/>
</dbReference>
<dbReference type="Gene3D" id="3.40.50.80">
    <property type="entry name" value="Nucleotide-binding domain of ferredoxin-NADP reductase (FNR) module"/>
    <property type="match status" value="1"/>
</dbReference>
<dbReference type="NCBIfam" id="TIGR01931">
    <property type="entry name" value="cysJ"/>
    <property type="match status" value="1"/>
</dbReference>
<dbReference type="RefSeq" id="WP_062124054.1">
    <property type="nucleotide sequence ID" value="NZ_BAZW01000011.1"/>
</dbReference>
<evidence type="ECO:0000256" key="4">
    <source>
        <dbReference type="ARBA" id="ARBA00022630"/>
    </source>
</evidence>
<keyword evidence="3" id="KW-0028">Amino-acid biosynthesis</keyword>
<keyword evidence="10" id="KW-0198">Cysteine biosynthesis</keyword>
<dbReference type="Proteomes" id="UP000032900">
    <property type="component" value="Unassembled WGS sequence"/>
</dbReference>
<evidence type="ECO:0000256" key="10">
    <source>
        <dbReference type="ARBA" id="ARBA00023192"/>
    </source>
</evidence>
<keyword evidence="8" id="KW-0249">Electron transport</keyword>
<dbReference type="InterPro" id="IPR010199">
    <property type="entry name" value="CysJ"/>
</dbReference>
<accession>A0A0E9LWK5</accession>
<feature type="binding site" evidence="12">
    <location>
        <begin position="393"/>
        <end position="396"/>
    </location>
    <ligand>
        <name>FAD</name>
        <dbReference type="ChEBI" id="CHEBI:57692"/>
    </ligand>
</feature>
<dbReference type="InterPro" id="IPR039261">
    <property type="entry name" value="FNR_nucleotide-bd"/>
</dbReference>
<comment type="cofactor">
    <cofactor evidence="12">
        <name>FAD</name>
        <dbReference type="ChEBI" id="CHEBI:57692"/>
    </cofactor>
    <text evidence="12">Binds 1 FAD per subunit.</text>
</comment>
<reference evidence="15 16" key="1">
    <citation type="journal article" date="2015" name="Microbes Environ.">
        <title>Distribution and evolution of nitrogen fixation genes in the phylum bacteroidetes.</title>
        <authorList>
            <person name="Inoue J."/>
            <person name="Oshima K."/>
            <person name="Suda W."/>
            <person name="Sakamoto M."/>
            <person name="Iino T."/>
            <person name="Noda S."/>
            <person name="Hongoh Y."/>
            <person name="Hattori M."/>
            <person name="Ohkuma M."/>
        </authorList>
    </citation>
    <scope>NUCLEOTIDE SEQUENCE [LARGE SCALE GENOMIC DNA]</scope>
    <source>
        <strain evidence="15">JCM 15548</strain>
    </source>
</reference>
<proteinExistence type="predicted"/>
<dbReference type="InterPro" id="IPR023173">
    <property type="entry name" value="NADPH_Cyt_P450_Rdtase_alpha"/>
</dbReference>
<keyword evidence="7 12" id="KW-0521">NADP</keyword>
<dbReference type="GO" id="GO:0019344">
    <property type="term" value="P:cysteine biosynthetic process"/>
    <property type="evidence" value="ECO:0007669"/>
    <property type="project" value="UniProtKB-KW"/>
</dbReference>
<dbReference type="FunFam" id="3.40.50.80:FF:000001">
    <property type="entry name" value="NADPH--cytochrome P450 reductase 1"/>
    <property type="match status" value="1"/>
</dbReference>
<dbReference type="Gene3D" id="1.20.990.10">
    <property type="entry name" value="NADPH-cytochrome p450 Reductase, Chain A, domain 3"/>
    <property type="match status" value="1"/>
</dbReference>
<comment type="caution">
    <text evidence="15">The sequence shown here is derived from an EMBL/GenBank/DDBJ whole genome shotgun (WGS) entry which is preliminary data.</text>
</comment>
<feature type="domain" description="FAD-binding FR-type" evidence="14">
    <location>
        <begin position="241"/>
        <end position="455"/>
    </location>
</feature>
<evidence type="ECO:0000259" key="13">
    <source>
        <dbReference type="PROSITE" id="PS50902"/>
    </source>
</evidence>
<dbReference type="PROSITE" id="PS51384">
    <property type="entry name" value="FAD_FR"/>
    <property type="match status" value="1"/>
</dbReference>
<evidence type="ECO:0000259" key="14">
    <source>
        <dbReference type="PROSITE" id="PS51384"/>
    </source>
</evidence>
<feature type="binding site" evidence="12">
    <location>
        <begin position="532"/>
        <end position="536"/>
    </location>
    <ligand>
        <name>NADP(+)</name>
        <dbReference type="ChEBI" id="CHEBI:58349"/>
    </ligand>
</feature>
<evidence type="ECO:0000256" key="8">
    <source>
        <dbReference type="ARBA" id="ARBA00022982"/>
    </source>
</evidence>
<dbReference type="InterPro" id="IPR001094">
    <property type="entry name" value="Flavdoxin-like"/>
</dbReference>
<evidence type="ECO:0000256" key="7">
    <source>
        <dbReference type="ARBA" id="ARBA00022857"/>
    </source>
</evidence>
<feature type="binding site" evidence="12">
    <location>
        <begin position="426"/>
        <end position="429"/>
    </location>
    <ligand>
        <name>FAD</name>
        <dbReference type="ChEBI" id="CHEBI:57692"/>
    </ligand>
</feature>
<dbReference type="EC" id="1.8.1.2" evidence="1"/>
<dbReference type="PIRSF" id="PIRSF000207">
    <property type="entry name" value="SiR-FP_CysJ"/>
    <property type="match status" value="1"/>
</dbReference>
<evidence type="ECO:0000256" key="5">
    <source>
        <dbReference type="ARBA" id="ARBA00022643"/>
    </source>
</evidence>
<evidence type="ECO:0000313" key="15">
    <source>
        <dbReference type="EMBL" id="GAO29634.1"/>
    </source>
</evidence>
<feature type="binding site" evidence="12">
    <location>
        <begin position="526"/>
        <end position="527"/>
    </location>
    <ligand>
        <name>NADP(+)</name>
        <dbReference type="ChEBI" id="CHEBI:58349"/>
    </ligand>
</feature>
<dbReference type="SUPFAM" id="SSF63380">
    <property type="entry name" value="Riboflavin synthase domain-like"/>
    <property type="match status" value="1"/>
</dbReference>
<evidence type="ECO:0000313" key="16">
    <source>
        <dbReference type="Proteomes" id="UP000032900"/>
    </source>
</evidence>
<dbReference type="GO" id="GO:0005829">
    <property type="term" value="C:cytosol"/>
    <property type="evidence" value="ECO:0007669"/>
    <property type="project" value="TreeGrafter"/>
</dbReference>
<evidence type="ECO:0000256" key="9">
    <source>
        <dbReference type="ARBA" id="ARBA00023002"/>
    </source>
</evidence>
<dbReference type="AlphaFoldDB" id="A0A0E9LWK5"/>
<dbReference type="PROSITE" id="PS50902">
    <property type="entry name" value="FLAVODOXIN_LIKE"/>
    <property type="match status" value="1"/>
</dbReference>
<dbReference type="InterPro" id="IPR029039">
    <property type="entry name" value="Flavoprotein-like_sf"/>
</dbReference>
<evidence type="ECO:0000256" key="12">
    <source>
        <dbReference type="PIRSR" id="PIRSR000207-1"/>
    </source>
</evidence>
<keyword evidence="4" id="KW-0285">Flavoprotein</keyword>
<dbReference type="Gene3D" id="3.40.50.360">
    <property type="match status" value="1"/>
</dbReference>
<feature type="binding site" evidence="12">
    <location>
        <position position="606"/>
    </location>
    <ligand>
        <name>FAD</name>
        <dbReference type="ChEBI" id="CHEBI:57692"/>
    </ligand>
</feature>
<feature type="binding site" evidence="12">
    <location>
        <begin position="164"/>
        <end position="173"/>
    </location>
    <ligand>
        <name>FMN</name>
        <dbReference type="ChEBI" id="CHEBI:58210"/>
    </ligand>
</feature>
<comment type="cofactor">
    <cofactor evidence="12">
        <name>FMN</name>
        <dbReference type="ChEBI" id="CHEBI:58210"/>
    </cofactor>
    <text evidence="12">Binds 1 FMN per subunit.</text>
</comment>
<dbReference type="InterPro" id="IPR001433">
    <property type="entry name" value="OxRdtase_FAD/NAD-bd"/>
</dbReference>
<name>A0A0E9LWK5_9BACT</name>
<dbReference type="GO" id="GO:0010181">
    <property type="term" value="F:FMN binding"/>
    <property type="evidence" value="ECO:0007669"/>
    <property type="project" value="InterPro"/>
</dbReference>
<keyword evidence="5 12" id="KW-0288">FMN</keyword>
<dbReference type="SUPFAM" id="SSF52218">
    <property type="entry name" value="Flavoproteins"/>
    <property type="match status" value="1"/>
</dbReference>
<organism evidence="15 16">
    <name type="scientific">Geofilum rubicundum JCM 15548</name>
    <dbReference type="NCBI Taxonomy" id="1236989"/>
    <lineage>
        <taxon>Bacteria</taxon>
        <taxon>Pseudomonadati</taxon>
        <taxon>Bacteroidota</taxon>
        <taxon>Bacteroidia</taxon>
        <taxon>Marinilabiliales</taxon>
        <taxon>Marinilabiliaceae</taxon>
        <taxon>Geofilum</taxon>
    </lineage>
</organism>
<keyword evidence="2" id="KW-0813">Transport</keyword>
<dbReference type="PRINTS" id="PR00369">
    <property type="entry name" value="FLAVODOXIN"/>
</dbReference>
<dbReference type="PANTHER" id="PTHR19384">
    <property type="entry name" value="NITRIC OXIDE SYNTHASE-RELATED"/>
    <property type="match status" value="1"/>
</dbReference>
<dbReference type="PANTHER" id="PTHR19384:SF128">
    <property type="entry name" value="NADPH OXIDOREDUCTASE A"/>
    <property type="match status" value="1"/>
</dbReference>
<feature type="binding site" evidence="12">
    <location>
        <begin position="411"/>
        <end position="413"/>
    </location>
    <ligand>
        <name>FAD</name>
        <dbReference type="ChEBI" id="CHEBI:57692"/>
    </ligand>
</feature>
<dbReference type="STRING" id="1236989.JCM15548_11843"/>
<dbReference type="Gene3D" id="2.40.30.10">
    <property type="entry name" value="Translation factors"/>
    <property type="match status" value="1"/>
</dbReference>
<feature type="binding site" evidence="12">
    <location>
        <position position="417"/>
    </location>
    <ligand>
        <name>FAD</name>
        <dbReference type="ChEBI" id="CHEBI:57692"/>
    </ligand>
</feature>
<dbReference type="InterPro" id="IPR008254">
    <property type="entry name" value="Flavodoxin/NO_synth"/>
</dbReference>
<evidence type="ECO:0000256" key="2">
    <source>
        <dbReference type="ARBA" id="ARBA00022448"/>
    </source>
</evidence>
<sequence length="606" mass="67586">MSDNQLFKPEERSELQRVLSTMNREQLLWLGGYISAAIDFAPSGHDTYSDPIIEPRAVAQHAEPSAAAEDSARSLTILYGSHSGNSEKTAHMARHEAERLGISCKVKNMEDYNARFLKDEEQILMVVSTHGEGEPPLAAQELYDKLACNKGPDLSEIPFAVIALGDSSYQKFCQTGYDFHSFLKKLGAEPLREVAALDTDFNNELPSLIPAVVKLFASSGSSPAAAPSAAKERSADVMASDTPVEAPVLEKLQLNGRGSEKETWHIEISTDKKGLVYQPGDALEVYANNNPELVRAVLGKAGLEGTEKVEINQRRYSLEEALTNHFELTLVTPPVVKKFATLLDDDALNKLLDDADKLNEFIRGTDVLDLLTKYPVKLTIGELLSFLRHLPPRAYSIASSPAEVGDEVHITVGAVRYEKDQRWRGGVCSTFLADRLENDDSLKVKIKPNNQFRLPSDGDTPIIMVGAGTGIAPFRSFIQHRSATGSKGKNWLVFGDQHFTTDFLYQSEWLKYKKSGLLTRLDVAFSRDQAEKVYVQHRMKRYGKELYQWIAGGAHFYVCGDMKKMAGDVKNAFLDILQIEGHMSREESQAYLAKLRKEKRYQEDVY</sequence>
<feature type="binding site" evidence="12">
    <location>
        <position position="329"/>
    </location>
    <ligand>
        <name>FAD</name>
        <dbReference type="ChEBI" id="CHEBI:57692"/>
    </ligand>
</feature>
<keyword evidence="6 12" id="KW-0274">FAD</keyword>
<feature type="binding site" evidence="12">
    <location>
        <position position="568"/>
    </location>
    <ligand>
        <name>NADP(+)</name>
        <dbReference type="ChEBI" id="CHEBI:58349"/>
    </ligand>
</feature>
<dbReference type="EMBL" id="BAZW01000011">
    <property type="protein sequence ID" value="GAO29634.1"/>
    <property type="molecule type" value="Genomic_DNA"/>
</dbReference>
<evidence type="ECO:0000256" key="11">
    <source>
        <dbReference type="ARBA" id="ARBA00052219"/>
    </source>
</evidence>